<reference evidence="2" key="1">
    <citation type="journal article" date="2019" name="Int. J. Syst. Evol. Microbiol.">
        <title>The Global Catalogue of Microorganisms (GCM) 10K type strain sequencing project: providing services to taxonomists for standard genome sequencing and annotation.</title>
        <authorList>
            <consortium name="The Broad Institute Genomics Platform"/>
            <consortium name="The Broad Institute Genome Sequencing Center for Infectious Disease"/>
            <person name="Wu L."/>
            <person name="Ma J."/>
        </authorList>
    </citation>
    <scope>NUCLEOTIDE SEQUENCE [LARGE SCALE GENOMIC DNA]</scope>
    <source>
        <strain evidence="2">CGMCC 1.12849</strain>
    </source>
</reference>
<dbReference type="Proteomes" id="UP001595884">
    <property type="component" value="Unassembled WGS sequence"/>
</dbReference>
<protein>
    <submittedName>
        <fullName evidence="1">Uncharacterized protein</fullName>
    </submittedName>
</protein>
<sequence>MTLIPNQPYPNLPAWETITGIFLNGWIGEGVYYLRALQGSNSTEISARIRIGSERRIAGYMPTRFHPALNQNLLGFIQGGPQVVMEFWSSGALALSNNSLSMTEAEMLAVYGGRDVYFAGVIPRKAV</sequence>
<gene>
    <name evidence="1" type="ORF">ACFO7V_16905</name>
</gene>
<comment type="caution">
    <text evidence="1">The sequence shown here is derived from an EMBL/GenBank/DDBJ whole genome shotgun (WGS) entry which is preliminary data.</text>
</comment>
<name>A0ABV9MT07_9MICC</name>
<organism evidence="1 2">
    <name type="scientific">Glutamicibacter bergerei</name>
    <dbReference type="NCBI Taxonomy" id="256702"/>
    <lineage>
        <taxon>Bacteria</taxon>
        <taxon>Bacillati</taxon>
        <taxon>Actinomycetota</taxon>
        <taxon>Actinomycetes</taxon>
        <taxon>Micrococcales</taxon>
        <taxon>Micrococcaceae</taxon>
        <taxon>Glutamicibacter</taxon>
    </lineage>
</organism>
<keyword evidence="2" id="KW-1185">Reference proteome</keyword>
<evidence type="ECO:0000313" key="1">
    <source>
        <dbReference type="EMBL" id="MFC4717803.1"/>
    </source>
</evidence>
<proteinExistence type="predicted"/>
<dbReference type="RefSeq" id="WP_346058745.1">
    <property type="nucleotide sequence ID" value="NZ_BAAAVQ010000005.1"/>
</dbReference>
<dbReference type="EMBL" id="JBHSHE010000082">
    <property type="protein sequence ID" value="MFC4717803.1"/>
    <property type="molecule type" value="Genomic_DNA"/>
</dbReference>
<evidence type="ECO:0000313" key="2">
    <source>
        <dbReference type="Proteomes" id="UP001595884"/>
    </source>
</evidence>
<accession>A0ABV9MT07</accession>